<accession>A0ABT1EBC6</accession>
<comment type="caution">
    <text evidence="3">The sequence shown here is derived from an EMBL/GenBank/DDBJ whole genome shotgun (WGS) entry which is preliminary data.</text>
</comment>
<dbReference type="SUPFAM" id="SSF52833">
    <property type="entry name" value="Thioredoxin-like"/>
    <property type="match status" value="1"/>
</dbReference>
<name>A0ABT1EBC6_9FIRM</name>
<evidence type="ECO:0000313" key="4">
    <source>
        <dbReference type="Proteomes" id="UP001523566"/>
    </source>
</evidence>
<dbReference type="CDD" id="cd02947">
    <property type="entry name" value="TRX_family"/>
    <property type="match status" value="1"/>
</dbReference>
<dbReference type="InterPro" id="IPR036249">
    <property type="entry name" value="Thioredoxin-like_sf"/>
</dbReference>
<dbReference type="Gene3D" id="3.40.30.10">
    <property type="entry name" value="Glutaredoxin"/>
    <property type="match status" value="1"/>
</dbReference>
<evidence type="ECO:0000313" key="3">
    <source>
        <dbReference type="EMBL" id="MCP1103141.1"/>
    </source>
</evidence>
<keyword evidence="1" id="KW-1133">Transmembrane helix</keyword>
<proteinExistence type="predicted"/>
<evidence type="ECO:0000259" key="2">
    <source>
        <dbReference type="PROSITE" id="PS51352"/>
    </source>
</evidence>
<dbReference type="InterPro" id="IPR013766">
    <property type="entry name" value="Thioredoxin_domain"/>
</dbReference>
<feature type="transmembrane region" description="Helical" evidence="1">
    <location>
        <begin position="15"/>
        <end position="35"/>
    </location>
</feature>
<protein>
    <submittedName>
        <fullName evidence="3">Thioredoxin family protein</fullName>
    </submittedName>
</protein>
<sequence length="194" mass="21578">MADNQTTKKESKKQLWLRIGVIAAIIVVVGIIFIVKNISKKESTTLANESSQITGQSDIDETYSLKLTVADLETIKTYGVPTVIDFGSDSCIPCKEMAPTLEKLNAEWQGKAVVQFMDVWKYTDGVSDFPVQVIPTQVFFDADGTPFIPSENLQKEIQFDMYSVKESGAHVFTVHQGGLTEEQMRIIFAEMGVE</sequence>
<reference evidence="3 4" key="1">
    <citation type="journal article" date="2022" name="Genome Biol. Evol.">
        <title>Host diet, physiology and behaviors set the stage for Lachnospiraceae cladogenesis.</title>
        <authorList>
            <person name="Vera-Ponce De Leon A."/>
            <person name="Schneider M."/>
            <person name="Jahnes B.C."/>
            <person name="Sadowski V."/>
            <person name="Camuy-Velez L.A."/>
            <person name="Duan J."/>
            <person name="Sabree Z.L."/>
        </authorList>
    </citation>
    <scope>NUCLEOTIDE SEQUENCE [LARGE SCALE GENOMIC DNA]</scope>
    <source>
        <strain evidence="3 4">PAL113</strain>
    </source>
</reference>
<dbReference type="RefSeq" id="WP_262066922.1">
    <property type="nucleotide sequence ID" value="NZ_JAMXOD010000018.1"/>
</dbReference>
<dbReference type="Pfam" id="PF00085">
    <property type="entry name" value="Thioredoxin"/>
    <property type="match status" value="1"/>
</dbReference>
<evidence type="ECO:0000256" key="1">
    <source>
        <dbReference type="SAM" id="Phobius"/>
    </source>
</evidence>
<keyword evidence="1" id="KW-0812">Transmembrane</keyword>
<dbReference type="Proteomes" id="UP001523566">
    <property type="component" value="Unassembled WGS sequence"/>
</dbReference>
<keyword evidence="1" id="KW-0472">Membrane</keyword>
<feature type="domain" description="Thioredoxin" evidence="2">
    <location>
        <begin position="35"/>
        <end position="172"/>
    </location>
</feature>
<keyword evidence="4" id="KW-1185">Reference proteome</keyword>
<organism evidence="3 4">
    <name type="scientific">Aequitasia blattaphilus</name>
    <dbReference type="NCBI Taxonomy" id="2949332"/>
    <lineage>
        <taxon>Bacteria</taxon>
        <taxon>Bacillati</taxon>
        <taxon>Bacillota</taxon>
        <taxon>Clostridia</taxon>
        <taxon>Lachnospirales</taxon>
        <taxon>Lachnospiraceae</taxon>
        <taxon>Aequitasia</taxon>
    </lineage>
</organism>
<dbReference type="PROSITE" id="PS51352">
    <property type="entry name" value="THIOREDOXIN_2"/>
    <property type="match status" value="1"/>
</dbReference>
<gene>
    <name evidence="3" type="ORF">NK125_12030</name>
</gene>
<dbReference type="EMBL" id="JAMZFW010000018">
    <property type="protein sequence ID" value="MCP1103141.1"/>
    <property type="molecule type" value="Genomic_DNA"/>
</dbReference>